<evidence type="ECO:0000313" key="2">
    <source>
        <dbReference type="Proteomes" id="UP000051446"/>
    </source>
</evidence>
<sequence length="81" mass="9190">MKLPLIAQIMQWTIFVLKGVLEMRPIFILGIAGLHSTRETLGMHVLFVTVVARVLKVSLLVERPTGSHFSMKPIDYMQLDL</sequence>
<reference evidence="1 2" key="1">
    <citation type="submission" date="2015-02" db="EMBL/GenBank/DDBJ databases">
        <title>Pseudomonas helleri sp. nov. and Pseudomonas weihenstephanensis sp. nov., isolated from raw cows milk.</title>
        <authorList>
            <person name="von Neubeck M."/>
            <person name="Huptas C."/>
            <person name="Wenning M."/>
            <person name="Scherer S."/>
        </authorList>
    </citation>
    <scope>NUCLEOTIDE SEQUENCE [LARGE SCALE GENOMIC DNA]</scope>
    <source>
        <strain evidence="1 2">DSM 17149</strain>
    </source>
</reference>
<protein>
    <submittedName>
        <fullName evidence="1">Uncharacterized protein</fullName>
    </submittedName>
</protein>
<proteinExistence type="predicted"/>
<accession>A0A0R2YRM1</accession>
<dbReference type="EMBL" id="JYLH01000001">
    <property type="protein sequence ID" value="KRP48580.1"/>
    <property type="molecule type" value="Genomic_DNA"/>
</dbReference>
<dbReference type="AlphaFoldDB" id="A0A0R2YRM1"/>
<organism evidence="1 2">
    <name type="scientific">Pseudomonas libanensis</name>
    <dbReference type="NCBI Taxonomy" id="75588"/>
    <lineage>
        <taxon>Bacteria</taxon>
        <taxon>Pseudomonadati</taxon>
        <taxon>Pseudomonadota</taxon>
        <taxon>Gammaproteobacteria</taxon>
        <taxon>Pseudomonadales</taxon>
        <taxon>Pseudomonadaceae</taxon>
        <taxon>Pseudomonas</taxon>
    </lineage>
</organism>
<name>A0A0R2YRM1_9PSED</name>
<gene>
    <name evidence="1" type="ORF">TU73_00325</name>
</gene>
<evidence type="ECO:0000313" key="1">
    <source>
        <dbReference type="EMBL" id="KRP48580.1"/>
    </source>
</evidence>
<comment type="caution">
    <text evidence="1">The sequence shown here is derived from an EMBL/GenBank/DDBJ whole genome shotgun (WGS) entry which is preliminary data.</text>
</comment>
<dbReference type="Proteomes" id="UP000051446">
    <property type="component" value="Unassembled WGS sequence"/>
</dbReference>